<evidence type="ECO:0000256" key="1">
    <source>
        <dbReference type="ARBA" id="ARBA00004496"/>
    </source>
</evidence>
<evidence type="ECO:0000313" key="8">
    <source>
        <dbReference type="Proteomes" id="UP000182894"/>
    </source>
</evidence>
<dbReference type="InterPro" id="IPR018062">
    <property type="entry name" value="HTH_AraC-typ_CS"/>
</dbReference>
<dbReference type="PANTHER" id="PTHR46796:SF14">
    <property type="entry name" value="TRANSCRIPTIONAL REGULATORY PROTEIN"/>
    <property type="match status" value="1"/>
</dbReference>
<evidence type="ECO:0000256" key="3">
    <source>
        <dbReference type="ARBA" id="ARBA00023125"/>
    </source>
</evidence>
<sequence length="294" mass="33020">MNAPLITQLSHDKFTAVRVRQMTPDPEKVIDIPCLDAFSIIVQLQDFAAHRLWHGRRLNYSGGYRAGSVSLPFMGNELRCQHRSPYDNLRLTISRQTLDELQAERGAKKMGVFRYDQGGAQDAVLYHLAQAMLPALQQPETANRLFLDHLLLAMCSHAIDRYGRVAPLSGKPHAALTSVQLAIAKDMIASQLDGELSVERIAQECALTRSHFSRAFKQATGIAPHAWLLKMRVERARELLRAVPPIPMAQIAQDCGFADQPHLTRVFTRLTGETPSAWRNRQRAMGFFLSQAQE</sequence>
<dbReference type="GO" id="GO:0043565">
    <property type="term" value="F:sequence-specific DNA binding"/>
    <property type="evidence" value="ECO:0007669"/>
    <property type="project" value="InterPro"/>
</dbReference>
<evidence type="ECO:0000256" key="2">
    <source>
        <dbReference type="ARBA" id="ARBA00023015"/>
    </source>
</evidence>
<evidence type="ECO:0000256" key="5">
    <source>
        <dbReference type="ARBA" id="ARBA00037345"/>
    </source>
</evidence>
<gene>
    <name evidence="7" type="ORF">SAMN05216605_101673</name>
</gene>
<dbReference type="SMART" id="SM00342">
    <property type="entry name" value="HTH_ARAC"/>
    <property type="match status" value="1"/>
</dbReference>
<evidence type="ECO:0000256" key="4">
    <source>
        <dbReference type="ARBA" id="ARBA00023163"/>
    </source>
</evidence>
<dbReference type="GO" id="GO:0005737">
    <property type="term" value="C:cytoplasm"/>
    <property type="evidence" value="ECO:0007669"/>
    <property type="project" value="UniProtKB-SubCell"/>
</dbReference>
<comment type="subcellular location">
    <subcellularLocation>
        <location evidence="1">Cytoplasm</location>
    </subcellularLocation>
</comment>
<dbReference type="RefSeq" id="WP_083370588.1">
    <property type="nucleotide sequence ID" value="NZ_FNCO01000001.1"/>
</dbReference>
<dbReference type="PROSITE" id="PS00041">
    <property type="entry name" value="HTH_ARAC_FAMILY_1"/>
    <property type="match status" value="1"/>
</dbReference>
<dbReference type="InterPro" id="IPR018060">
    <property type="entry name" value="HTH_AraC"/>
</dbReference>
<reference evidence="8" key="1">
    <citation type="submission" date="2016-10" db="EMBL/GenBank/DDBJ databases">
        <authorList>
            <person name="Varghese N."/>
            <person name="Submissions S."/>
        </authorList>
    </citation>
    <scope>NUCLEOTIDE SEQUENCE [LARGE SCALE GENOMIC DNA]</scope>
    <source>
        <strain evidence="8">ATCC 700689</strain>
    </source>
</reference>
<dbReference type="Pfam" id="PF12833">
    <property type="entry name" value="HTH_18"/>
    <property type="match status" value="1"/>
</dbReference>
<dbReference type="InterPro" id="IPR009057">
    <property type="entry name" value="Homeodomain-like_sf"/>
</dbReference>
<dbReference type="Gene3D" id="1.10.10.60">
    <property type="entry name" value="Homeodomain-like"/>
    <property type="match status" value="2"/>
</dbReference>
<dbReference type="GO" id="GO:0003700">
    <property type="term" value="F:DNA-binding transcription factor activity"/>
    <property type="evidence" value="ECO:0007669"/>
    <property type="project" value="InterPro"/>
</dbReference>
<dbReference type="EMBL" id="FNCO01000001">
    <property type="protein sequence ID" value="SDG30449.1"/>
    <property type="molecule type" value="Genomic_DNA"/>
</dbReference>
<dbReference type="AlphaFoldDB" id="A0A1G7T735"/>
<keyword evidence="3" id="KW-0238">DNA-binding</keyword>
<dbReference type="Proteomes" id="UP000182894">
    <property type="component" value="Unassembled WGS sequence"/>
</dbReference>
<dbReference type="SUPFAM" id="SSF46689">
    <property type="entry name" value="Homeodomain-like"/>
    <property type="match status" value="2"/>
</dbReference>
<evidence type="ECO:0000259" key="6">
    <source>
        <dbReference type="PROSITE" id="PS01124"/>
    </source>
</evidence>
<accession>A0A1G7T735</accession>
<evidence type="ECO:0000313" key="7">
    <source>
        <dbReference type="EMBL" id="SDG30449.1"/>
    </source>
</evidence>
<keyword evidence="8" id="KW-1185">Reference proteome</keyword>
<dbReference type="InterPro" id="IPR050204">
    <property type="entry name" value="AraC_XylS_family_regulators"/>
</dbReference>
<feature type="domain" description="HTH araC/xylS-type" evidence="6">
    <location>
        <begin position="182"/>
        <end position="281"/>
    </location>
</feature>
<organism evidence="7 8">
    <name type="scientific">Pseudomonas abietaniphila</name>
    <dbReference type="NCBI Taxonomy" id="89065"/>
    <lineage>
        <taxon>Bacteria</taxon>
        <taxon>Pseudomonadati</taxon>
        <taxon>Pseudomonadota</taxon>
        <taxon>Gammaproteobacteria</taxon>
        <taxon>Pseudomonadales</taxon>
        <taxon>Pseudomonadaceae</taxon>
        <taxon>Pseudomonas</taxon>
    </lineage>
</organism>
<dbReference type="GO" id="GO:0009893">
    <property type="term" value="P:positive regulation of metabolic process"/>
    <property type="evidence" value="ECO:0007669"/>
    <property type="project" value="UniProtKB-ARBA"/>
</dbReference>
<dbReference type="OrthoDB" id="9809338at2"/>
<dbReference type="PANTHER" id="PTHR46796">
    <property type="entry name" value="HTH-TYPE TRANSCRIPTIONAL ACTIVATOR RHAS-RELATED"/>
    <property type="match status" value="1"/>
</dbReference>
<name>A0A1G7T735_9PSED</name>
<dbReference type="PROSITE" id="PS01124">
    <property type="entry name" value="HTH_ARAC_FAMILY_2"/>
    <property type="match status" value="1"/>
</dbReference>
<proteinExistence type="predicted"/>
<keyword evidence="4" id="KW-0804">Transcription</keyword>
<comment type="function">
    <text evidence="5">Regulatory protein of the TOL plasmid xyl operons. XylS activates the xylXYZLTEGFJQKIH operon required for the degradation of toluene, m-xylene and p-xylene.</text>
</comment>
<keyword evidence="2" id="KW-0805">Transcription regulation</keyword>
<protein>
    <submittedName>
        <fullName evidence="7">Transcriptional regulator, AraC family</fullName>
    </submittedName>
</protein>
<dbReference type="STRING" id="89065.SAMN05216605_101673"/>